<dbReference type="Gene3D" id="1.10.630.10">
    <property type="entry name" value="Cytochrome P450"/>
    <property type="match status" value="1"/>
</dbReference>
<dbReference type="GO" id="GO:0016705">
    <property type="term" value="F:oxidoreductase activity, acting on paired donors, with incorporation or reduction of molecular oxygen"/>
    <property type="evidence" value="ECO:0007669"/>
    <property type="project" value="InterPro"/>
</dbReference>
<keyword evidence="5 6" id="KW-0349">Heme</keyword>
<dbReference type="Proteomes" id="UP000266673">
    <property type="component" value="Unassembled WGS sequence"/>
</dbReference>
<dbReference type="Pfam" id="PF00067">
    <property type="entry name" value="p450"/>
    <property type="match status" value="1"/>
</dbReference>
<dbReference type="OrthoDB" id="1844152at2759"/>
<keyword evidence="7" id="KW-1133">Transmembrane helix</keyword>
<evidence type="ECO:0000256" key="1">
    <source>
        <dbReference type="ARBA" id="ARBA00001971"/>
    </source>
</evidence>
<gene>
    <name evidence="8" type="ORF">C2G38_2031793</name>
</gene>
<dbReference type="PROSITE" id="PS00086">
    <property type="entry name" value="CYTOCHROME_P450"/>
    <property type="match status" value="1"/>
</dbReference>
<comment type="similarity">
    <text evidence="2 6">Belongs to the cytochrome P450 family.</text>
</comment>
<reference evidence="8 9" key="1">
    <citation type="submission" date="2018-06" db="EMBL/GenBank/DDBJ databases">
        <title>Comparative genomics reveals the genomic features of Rhizophagus irregularis, R. cerebriforme, R. diaphanum and Gigaspora rosea, and their symbiotic lifestyle signature.</title>
        <authorList>
            <person name="Morin E."/>
            <person name="San Clemente H."/>
            <person name="Chen E.C.H."/>
            <person name="De La Providencia I."/>
            <person name="Hainaut M."/>
            <person name="Kuo A."/>
            <person name="Kohler A."/>
            <person name="Murat C."/>
            <person name="Tang N."/>
            <person name="Roy S."/>
            <person name="Loubradou J."/>
            <person name="Henrissat B."/>
            <person name="Grigoriev I.V."/>
            <person name="Corradi N."/>
            <person name="Roux C."/>
            <person name="Martin F.M."/>
        </authorList>
    </citation>
    <scope>NUCLEOTIDE SEQUENCE [LARGE SCALE GENOMIC DNA]</scope>
    <source>
        <strain evidence="8 9">DAOM 194757</strain>
    </source>
</reference>
<dbReference type="InterPro" id="IPR001128">
    <property type="entry name" value="Cyt_P450"/>
</dbReference>
<evidence type="ECO:0000256" key="3">
    <source>
        <dbReference type="ARBA" id="ARBA00022723"/>
    </source>
</evidence>
<dbReference type="InterPro" id="IPR017972">
    <property type="entry name" value="Cyt_P450_CS"/>
</dbReference>
<dbReference type="GO" id="GO:0020037">
    <property type="term" value="F:heme binding"/>
    <property type="evidence" value="ECO:0007669"/>
    <property type="project" value="InterPro"/>
</dbReference>
<evidence type="ECO:0000313" key="9">
    <source>
        <dbReference type="Proteomes" id="UP000266673"/>
    </source>
</evidence>
<name>A0A397VT21_9GLOM</name>
<dbReference type="InterPro" id="IPR036396">
    <property type="entry name" value="Cyt_P450_sf"/>
</dbReference>
<evidence type="ECO:0000313" key="8">
    <source>
        <dbReference type="EMBL" id="RIB24497.1"/>
    </source>
</evidence>
<dbReference type="GO" id="GO:0005506">
    <property type="term" value="F:iron ion binding"/>
    <property type="evidence" value="ECO:0007669"/>
    <property type="project" value="InterPro"/>
</dbReference>
<dbReference type="STRING" id="44941.A0A397VT21"/>
<keyword evidence="6" id="KW-0503">Monooxygenase</keyword>
<evidence type="ECO:0000256" key="4">
    <source>
        <dbReference type="ARBA" id="ARBA00023004"/>
    </source>
</evidence>
<keyword evidence="7" id="KW-0812">Transmembrane</keyword>
<keyword evidence="3 5" id="KW-0479">Metal-binding</keyword>
<dbReference type="PANTHER" id="PTHR46206">
    <property type="entry name" value="CYTOCHROME P450"/>
    <property type="match status" value="1"/>
</dbReference>
<keyword evidence="7" id="KW-0472">Membrane</keyword>
<proteinExistence type="inferred from homology"/>
<dbReference type="InterPro" id="IPR002403">
    <property type="entry name" value="Cyt_P450_E_grp-IV"/>
</dbReference>
<protein>
    <submittedName>
        <fullName evidence="8">Cytochrome P450</fullName>
    </submittedName>
</protein>
<keyword evidence="9" id="KW-1185">Reference proteome</keyword>
<organism evidence="8 9">
    <name type="scientific">Gigaspora rosea</name>
    <dbReference type="NCBI Taxonomy" id="44941"/>
    <lineage>
        <taxon>Eukaryota</taxon>
        <taxon>Fungi</taxon>
        <taxon>Fungi incertae sedis</taxon>
        <taxon>Mucoromycota</taxon>
        <taxon>Glomeromycotina</taxon>
        <taxon>Glomeromycetes</taxon>
        <taxon>Diversisporales</taxon>
        <taxon>Gigasporaceae</taxon>
        <taxon>Gigaspora</taxon>
    </lineage>
</organism>
<dbReference type="EMBL" id="QKWP01000213">
    <property type="protein sequence ID" value="RIB24497.1"/>
    <property type="molecule type" value="Genomic_DNA"/>
</dbReference>
<evidence type="ECO:0000256" key="5">
    <source>
        <dbReference type="PIRSR" id="PIRSR602403-1"/>
    </source>
</evidence>
<keyword evidence="6" id="KW-0560">Oxidoreductase</keyword>
<keyword evidence="4 5" id="KW-0408">Iron</keyword>
<dbReference type="AlphaFoldDB" id="A0A397VT21"/>
<feature type="binding site" description="axial binding residue" evidence="5">
    <location>
        <position position="360"/>
    </location>
    <ligand>
        <name>heme</name>
        <dbReference type="ChEBI" id="CHEBI:30413"/>
    </ligand>
    <ligandPart>
        <name>Fe</name>
        <dbReference type="ChEBI" id="CHEBI:18248"/>
    </ligandPart>
</feature>
<evidence type="ECO:0000256" key="6">
    <source>
        <dbReference type="RuleBase" id="RU000461"/>
    </source>
</evidence>
<accession>A0A397VT21</accession>
<comment type="cofactor">
    <cofactor evidence="1 5">
        <name>heme</name>
        <dbReference type="ChEBI" id="CHEBI:30413"/>
    </cofactor>
</comment>
<dbReference type="GO" id="GO:0004497">
    <property type="term" value="F:monooxygenase activity"/>
    <property type="evidence" value="ECO:0007669"/>
    <property type="project" value="UniProtKB-KW"/>
</dbReference>
<evidence type="ECO:0000256" key="2">
    <source>
        <dbReference type="ARBA" id="ARBA00010617"/>
    </source>
</evidence>
<evidence type="ECO:0000256" key="7">
    <source>
        <dbReference type="SAM" id="Phobius"/>
    </source>
</evidence>
<dbReference type="PRINTS" id="PR00465">
    <property type="entry name" value="EP450IV"/>
</dbReference>
<dbReference type="SUPFAM" id="SSF48264">
    <property type="entry name" value="Cytochrome P450"/>
    <property type="match status" value="1"/>
</dbReference>
<comment type="caution">
    <text evidence="8">The sequence shown here is derived from an EMBL/GenBank/DDBJ whole genome shotgun (WGS) entry which is preliminary data.</text>
</comment>
<feature type="transmembrane region" description="Helical" evidence="7">
    <location>
        <begin position="91"/>
        <end position="116"/>
    </location>
</feature>
<sequence length="418" mass="47972">MTIVGKETTHEILKKDKEFCFREGTETQLPMNHILSNVPDFMRNAKIIKEFAIGKLRYLMSRLQKNIDKAIDLYIGDCVEPKIIHDPSKTVADIIAIPITNIIVGEVCIICVFFFISENFICCYKSMAAAGKNFLMYRIPLRFGWNPISKHRKIIISRIKPIIEKRLYDKKKLGDAWIVPVDALQYYLDNPEITPDLDPNNVNYDHIVDALGDFVFAAMGTTTNGATRSLYELVERKQYWNELYEEAQEINKQCNGNELTSDDIAKIVKLNSFVKEALRFSKGIVGLPHRCVSKSYYTFENGYQIPSGRIVMLNFIDTHYDEGLQGQNPKEFYAYRHLERSSTTKIDRNFLGFGGGKHACPGRSLAVNEIKVFLYKILLKYNARTEIEIIEPQRNHVGPLADCLKGGMVFENRKEIIN</sequence>